<protein>
    <submittedName>
        <fullName evidence="1">Uncharacterized protein</fullName>
    </submittedName>
</protein>
<reference evidence="2" key="1">
    <citation type="submission" date="2016-10" db="EMBL/GenBank/DDBJ databases">
        <authorList>
            <person name="Varghese N."/>
            <person name="Submissions S."/>
        </authorList>
    </citation>
    <scope>NUCLEOTIDE SEQUENCE [LARGE SCALE GENOMIC DNA]</scope>
    <source>
        <strain evidence="2">Nm44</strain>
    </source>
</reference>
<accession>A0A1I4UTB0</accession>
<dbReference type="Proteomes" id="UP000183287">
    <property type="component" value="Unassembled WGS sequence"/>
</dbReference>
<name>A0A1I4UTB0_9PROT</name>
<organism evidence="1 2">
    <name type="scientific">Nitrosomonas communis</name>
    <dbReference type="NCBI Taxonomy" id="44574"/>
    <lineage>
        <taxon>Bacteria</taxon>
        <taxon>Pseudomonadati</taxon>
        <taxon>Pseudomonadota</taxon>
        <taxon>Betaproteobacteria</taxon>
        <taxon>Nitrosomonadales</taxon>
        <taxon>Nitrosomonadaceae</taxon>
        <taxon>Nitrosomonas</taxon>
    </lineage>
</organism>
<evidence type="ECO:0000313" key="1">
    <source>
        <dbReference type="EMBL" id="SFM92209.1"/>
    </source>
</evidence>
<proteinExistence type="predicted"/>
<dbReference type="AlphaFoldDB" id="A0A1I4UTB0"/>
<dbReference type="EMBL" id="FOUB01000070">
    <property type="protein sequence ID" value="SFM92209.1"/>
    <property type="molecule type" value="Genomic_DNA"/>
</dbReference>
<keyword evidence="2" id="KW-1185">Reference proteome</keyword>
<sequence>MLQAIITHRYDVLARYAKYLKQTAIAEISNLHARNPTGLQEATALEAVKHWLQRDAGELPEKERAALQQARHYIEVLKDHLLDAAGTDRSVEPLYCIQGTACKAIGKLVSARRGERHQSIARILPEIALL</sequence>
<gene>
    <name evidence="1" type="ORF">SAMN05421863_10708</name>
</gene>
<evidence type="ECO:0000313" key="2">
    <source>
        <dbReference type="Proteomes" id="UP000183287"/>
    </source>
</evidence>